<sequence>MTGLTDPKPQVSKQFACQLPNDVSQGSNLLDQLSISDNMFLSEFLPDHQSARTNNNHHTSPQNKDPLESQSNESIKPSLLNRIT</sequence>
<protein>
    <submittedName>
        <fullName evidence="2">Uncharacterized protein</fullName>
    </submittedName>
</protein>
<feature type="region of interest" description="Disordered" evidence="1">
    <location>
        <begin position="46"/>
        <end position="84"/>
    </location>
</feature>
<evidence type="ECO:0000313" key="3">
    <source>
        <dbReference type="Proteomes" id="UP000054564"/>
    </source>
</evidence>
<accession>A0A0L0W2F3</accession>
<gene>
    <name evidence="2" type="ORF">PSTG_01248</name>
</gene>
<feature type="compositionally biased region" description="Polar residues" evidence="1">
    <location>
        <begin position="51"/>
        <end position="84"/>
    </location>
</feature>
<evidence type="ECO:0000256" key="1">
    <source>
        <dbReference type="SAM" id="MobiDB-lite"/>
    </source>
</evidence>
<dbReference type="EMBL" id="AJIL01000007">
    <property type="protein sequence ID" value="KNF05440.1"/>
    <property type="molecule type" value="Genomic_DNA"/>
</dbReference>
<comment type="caution">
    <text evidence="2">The sequence shown here is derived from an EMBL/GenBank/DDBJ whole genome shotgun (WGS) entry which is preliminary data.</text>
</comment>
<dbReference type="Proteomes" id="UP000054564">
    <property type="component" value="Unassembled WGS sequence"/>
</dbReference>
<keyword evidence="3" id="KW-1185">Reference proteome</keyword>
<proteinExistence type="predicted"/>
<organism evidence="2 3">
    <name type="scientific">Puccinia striiformis f. sp. tritici PST-78</name>
    <dbReference type="NCBI Taxonomy" id="1165861"/>
    <lineage>
        <taxon>Eukaryota</taxon>
        <taxon>Fungi</taxon>
        <taxon>Dikarya</taxon>
        <taxon>Basidiomycota</taxon>
        <taxon>Pucciniomycotina</taxon>
        <taxon>Pucciniomycetes</taxon>
        <taxon>Pucciniales</taxon>
        <taxon>Pucciniaceae</taxon>
        <taxon>Puccinia</taxon>
    </lineage>
</organism>
<reference evidence="3" key="1">
    <citation type="submission" date="2014-03" db="EMBL/GenBank/DDBJ databases">
        <title>The Genome Sequence of Puccinia striiformis f. sp. tritici PST-78.</title>
        <authorList>
            <consortium name="The Broad Institute Genome Sequencing Platform"/>
            <person name="Cuomo C."/>
            <person name="Hulbert S."/>
            <person name="Chen X."/>
            <person name="Walker B."/>
            <person name="Young S.K."/>
            <person name="Zeng Q."/>
            <person name="Gargeya S."/>
            <person name="Fitzgerald M."/>
            <person name="Haas B."/>
            <person name="Abouelleil A."/>
            <person name="Alvarado L."/>
            <person name="Arachchi H.M."/>
            <person name="Berlin A.M."/>
            <person name="Chapman S.B."/>
            <person name="Goldberg J."/>
            <person name="Griggs A."/>
            <person name="Gujja S."/>
            <person name="Hansen M."/>
            <person name="Howarth C."/>
            <person name="Imamovic A."/>
            <person name="Larimer J."/>
            <person name="McCowan C."/>
            <person name="Montmayeur A."/>
            <person name="Murphy C."/>
            <person name="Neiman D."/>
            <person name="Pearson M."/>
            <person name="Priest M."/>
            <person name="Roberts A."/>
            <person name="Saif S."/>
            <person name="Shea T."/>
            <person name="Sisk P."/>
            <person name="Sykes S."/>
            <person name="Wortman J."/>
            <person name="Nusbaum C."/>
            <person name="Birren B."/>
        </authorList>
    </citation>
    <scope>NUCLEOTIDE SEQUENCE [LARGE SCALE GENOMIC DNA]</scope>
    <source>
        <strain evidence="3">race PST-78</strain>
    </source>
</reference>
<dbReference type="AlphaFoldDB" id="A0A0L0W2F3"/>
<evidence type="ECO:0000313" key="2">
    <source>
        <dbReference type="EMBL" id="KNF05440.1"/>
    </source>
</evidence>
<name>A0A0L0W2F3_9BASI</name>